<keyword evidence="3" id="KW-0547">Nucleotide-binding</keyword>
<feature type="domain" description="ATPase F1/V1/A1 complex alpha/beta subunit N-terminal" evidence="8">
    <location>
        <begin position="6"/>
        <end position="68"/>
    </location>
</feature>
<gene>
    <name evidence="9" type="ORF">ENL43_04150</name>
</gene>
<proteinExistence type="inferred from homology"/>
<dbReference type="EMBL" id="DRTX01000218">
    <property type="protein sequence ID" value="HHF53536.1"/>
    <property type="molecule type" value="Genomic_DNA"/>
</dbReference>
<comment type="similarity">
    <text evidence="1">Belongs to the ATPase alpha/beta chains family.</text>
</comment>
<dbReference type="FunFam" id="2.40.30.20:FF:000002">
    <property type="entry name" value="V-type proton ATPase catalytic subunit A"/>
    <property type="match status" value="1"/>
</dbReference>
<comment type="caution">
    <text evidence="9">The sequence shown here is derived from an EMBL/GenBank/DDBJ whole genome shotgun (WGS) entry which is preliminary data.</text>
</comment>
<evidence type="ECO:0000256" key="7">
    <source>
        <dbReference type="ARBA" id="ARBA00023065"/>
    </source>
</evidence>
<dbReference type="Gene3D" id="3.40.50.300">
    <property type="entry name" value="P-loop containing nucleotide triphosphate hydrolases"/>
    <property type="match status" value="1"/>
</dbReference>
<dbReference type="CDD" id="cd18119">
    <property type="entry name" value="ATP-synt_V_A-type_alpha_N"/>
    <property type="match status" value="1"/>
</dbReference>
<sequence length="108" mass="11554">MKEGRIVKVSGPLVVAEGMSGSRMYDVAYVGEQKLLGEIIELRGDRASIQVYEETSGIGPGDPVFGTGMPLSVELGPGLIESIFDGIERPLDKIREAAGDFITRGIMI</sequence>
<protein>
    <submittedName>
        <fullName evidence="9">V-type ATP synthase subunit A</fullName>
    </submittedName>
</protein>
<dbReference type="InterPro" id="IPR027417">
    <property type="entry name" value="P-loop_NTPase"/>
</dbReference>
<evidence type="ECO:0000256" key="6">
    <source>
        <dbReference type="ARBA" id="ARBA00022967"/>
    </source>
</evidence>
<reference evidence="9" key="1">
    <citation type="journal article" date="2020" name="mSystems">
        <title>Genome- and Community-Level Interaction Insights into Carbon Utilization and Element Cycling Functions of Hydrothermarchaeota in Hydrothermal Sediment.</title>
        <authorList>
            <person name="Zhou Z."/>
            <person name="Liu Y."/>
            <person name="Xu W."/>
            <person name="Pan J."/>
            <person name="Luo Z.H."/>
            <person name="Li M."/>
        </authorList>
    </citation>
    <scope>NUCLEOTIDE SEQUENCE [LARGE SCALE GENOMIC DNA]</scope>
    <source>
        <strain evidence="9">HyVt-96</strain>
    </source>
</reference>
<dbReference type="InterPro" id="IPR004100">
    <property type="entry name" value="ATPase_F1/V1/A1_a/bsu_N"/>
</dbReference>
<evidence type="ECO:0000259" key="8">
    <source>
        <dbReference type="Pfam" id="PF02874"/>
    </source>
</evidence>
<dbReference type="InterPro" id="IPR036121">
    <property type="entry name" value="ATPase_F1/V1/A1_a/bsu_N_sf"/>
</dbReference>
<dbReference type="GO" id="GO:0016469">
    <property type="term" value="C:proton-transporting two-sector ATPase complex"/>
    <property type="evidence" value="ECO:0007669"/>
    <property type="project" value="UniProtKB-ARBA"/>
</dbReference>
<dbReference type="Proteomes" id="UP000886050">
    <property type="component" value="Unassembled WGS sequence"/>
</dbReference>
<name>A0A7V5LUX2_UNCW3</name>
<keyword evidence="2" id="KW-0813">Transport</keyword>
<evidence type="ECO:0000256" key="2">
    <source>
        <dbReference type="ARBA" id="ARBA00022448"/>
    </source>
</evidence>
<feature type="non-terminal residue" evidence="9">
    <location>
        <position position="108"/>
    </location>
</feature>
<evidence type="ECO:0000256" key="5">
    <source>
        <dbReference type="ARBA" id="ARBA00022840"/>
    </source>
</evidence>
<dbReference type="Gene3D" id="2.40.30.20">
    <property type="match status" value="1"/>
</dbReference>
<dbReference type="SUPFAM" id="SSF50615">
    <property type="entry name" value="N-terminal domain of alpha and beta subunits of F1 ATP synthase"/>
    <property type="match status" value="1"/>
</dbReference>
<dbReference type="GO" id="GO:1902495">
    <property type="term" value="C:transmembrane transporter complex"/>
    <property type="evidence" value="ECO:0007669"/>
    <property type="project" value="UniProtKB-ARBA"/>
</dbReference>
<dbReference type="GO" id="GO:0005524">
    <property type="term" value="F:ATP binding"/>
    <property type="evidence" value="ECO:0007669"/>
    <property type="project" value="UniProtKB-KW"/>
</dbReference>
<keyword evidence="4" id="KW-0375">Hydrogen ion transport</keyword>
<dbReference type="PANTHER" id="PTHR43607">
    <property type="entry name" value="V-TYPE PROTON ATPASE CATALYTIC SUBUNIT A"/>
    <property type="match status" value="1"/>
</dbReference>
<dbReference type="GO" id="GO:0046961">
    <property type="term" value="F:proton-transporting ATPase activity, rotational mechanism"/>
    <property type="evidence" value="ECO:0007669"/>
    <property type="project" value="InterPro"/>
</dbReference>
<dbReference type="InterPro" id="IPR023366">
    <property type="entry name" value="ATP_synth_asu-like_sf"/>
</dbReference>
<dbReference type="AlphaFoldDB" id="A0A7V5LUX2"/>
<evidence type="ECO:0000256" key="4">
    <source>
        <dbReference type="ARBA" id="ARBA00022781"/>
    </source>
</evidence>
<accession>A0A7V5LUX2</accession>
<keyword evidence="5" id="KW-0067">ATP-binding</keyword>
<dbReference type="GO" id="GO:0046034">
    <property type="term" value="P:ATP metabolic process"/>
    <property type="evidence" value="ECO:0007669"/>
    <property type="project" value="InterPro"/>
</dbReference>
<dbReference type="PANTHER" id="PTHR43607:SF1">
    <property type="entry name" value="H(+)-TRANSPORTING TWO-SECTOR ATPASE"/>
    <property type="match status" value="1"/>
</dbReference>
<dbReference type="Pfam" id="PF02874">
    <property type="entry name" value="ATP-synt_ab_N"/>
    <property type="match status" value="1"/>
</dbReference>
<evidence type="ECO:0000313" key="9">
    <source>
        <dbReference type="EMBL" id="HHF53536.1"/>
    </source>
</evidence>
<keyword evidence="6" id="KW-1278">Translocase</keyword>
<evidence type="ECO:0000256" key="3">
    <source>
        <dbReference type="ARBA" id="ARBA00022741"/>
    </source>
</evidence>
<organism evidence="9">
    <name type="scientific">candidate division WOR-3 bacterium</name>
    <dbReference type="NCBI Taxonomy" id="2052148"/>
    <lineage>
        <taxon>Bacteria</taxon>
        <taxon>Bacteria division WOR-3</taxon>
    </lineage>
</organism>
<evidence type="ECO:0000256" key="1">
    <source>
        <dbReference type="ARBA" id="ARBA00008936"/>
    </source>
</evidence>
<dbReference type="InterPro" id="IPR022878">
    <property type="entry name" value="V-ATPase_asu"/>
</dbReference>
<keyword evidence="7" id="KW-0406">Ion transport</keyword>